<dbReference type="Proteomes" id="UP001267426">
    <property type="component" value="Unassembled WGS sequence"/>
</dbReference>
<dbReference type="PANTHER" id="PTHR12526">
    <property type="entry name" value="GLYCOSYLTRANSFERASE"/>
    <property type="match status" value="1"/>
</dbReference>
<dbReference type="InterPro" id="IPR001296">
    <property type="entry name" value="Glyco_trans_1"/>
</dbReference>
<dbReference type="RefSeq" id="WP_311663088.1">
    <property type="nucleotide sequence ID" value="NZ_JAVRHT010000016.1"/>
</dbReference>
<dbReference type="Gene3D" id="3.40.50.2000">
    <property type="entry name" value="Glycogen Phosphorylase B"/>
    <property type="match status" value="2"/>
</dbReference>
<protein>
    <submittedName>
        <fullName evidence="3">Glycosyltransferase family 4 protein</fullName>
    </submittedName>
</protein>
<comment type="caution">
    <text evidence="3">The sequence shown here is derived from an EMBL/GenBank/DDBJ whole genome shotgun (WGS) entry which is preliminary data.</text>
</comment>
<dbReference type="EMBL" id="JAVRHT010000016">
    <property type="protein sequence ID" value="MDT0631744.1"/>
    <property type="molecule type" value="Genomic_DNA"/>
</dbReference>
<dbReference type="Pfam" id="PF00534">
    <property type="entry name" value="Glycos_transf_1"/>
    <property type="match status" value="1"/>
</dbReference>
<evidence type="ECO:0000313" key="3">
    <source>
        <dbReference type="EMBL" id="MDT0631744.1"/>
    </source>
</evidence>
<name>A0ABU3BR28_9BACT</name>
<reference evidence="3 4" key="1">
    <citation type="submission" date="2023-09" db="EMBL/GenBank/DDBJ databases">
        <authorList>
            <person name="Rey-Velasco X."/>
        </authorList>
    </citation>
    <scope>NUCLEOTIDE SEQUENCE [LARGE SCALE GENOMIC DNA]</scope>
    <source>
        <strain evidence="3 4">F394</strain>
    </source>
</reference>
<accession>A0ABU3BR28</accession>
<keyword evidence="4" id="KW-1185">Reference proteome</keyword>
<dbReference type="PANTHER" id="PTHR12526:SF595">
    <property type="entry name" value="BLL5217 PROTEIN"/>
    <property type="match status" value="1"/>
</dbReference>
<gene>
    <name evidence="3" type="ORF">RM540_08300</name>
</gene>
<evidence type="ECO:0000313" key="4">
    <source>
        <dbReference type="Proteomes" id="UP001267426"/>
    </source>
</evidence>
<evidence type="ECO:0000259" key="2">
    <source>
        <dbReference type="Pfam" id="PF13439"/>
    </source>
</evidence>
<feature type="domain" description="Glycosyltransferase subfamily 4-like N-terminal" evidence="2">
    <location>
        <begin position="22"/>
        <end position="132"/>
    </location>
</feature>
<proteinExistence type="predicted"/>
<dbReference type="Pfam" id="PF13439">
    <property type="entry name" value="Glyco_transf_4"/>
    <property type="match status" value="1"/>
</dbReference>
<feature type="domain" description="Glycosyl transferase family 1" evidence="1">
    <location>
        <begin position="166"/>
        <end position="300"/>
    </location>
</feature>
<dbReference type="InterPro" id="IPR028098">
    <property type="entry name" value="Glyco_trans_4-like_N"/>
</dbReference>
<sequence length="337" mass="36953">MNVALLAPIAWRVPPRHYGPWERVVSLLAEGLVDLGVDVTLFATLDSETRATLDGVCPRPYEEDPDIDAGVWSALHIGYAMERAGRFDVVHNHFDFRPLTYAGLVDTPVVTTIHGFSSERILPAYRAYADRTRYVSISDADRHPALPYAATVWHGIDLEAFTPRTDADDYLLFFGRIHPDKGAADAIEVARRAGRRLVLAGIVQDEGYFREAVEPHLGERVEYVGSVGPAERDRLLGGAAALLHLIHFDEPFGLSVVEAFACGTPVVARPRGSMPELVRDGVDGALVAGVDEAVERLPEVVALDRAAIREGAETRFSRERMAREYLAVYEQIVGGAG</sequence>
<organism evidence="3 4">
    <name type="scientific">Rubrivirga litoralis</name>
    <dbReference type="NCBI Taxonomy" id="3075598"/>
    <lineage>
        <taxon>Bacteria</taxon>
        <taxon>Pseudomonadati</taxon>
        <taxon>Rhodothermota</taxon>
        <taxon>Rhodothermia</taxon>
        <taxon>Rhodothermales</taxon>
        <taxon>Rubricoccaceae</taxon>
        <taxon>Rubrivirga</taxon>
    </lineage>
</organism>
<dbReference type="SUPFAM" id="SSF53756">
    <property type="entry name" value="UDP-Glycosyltransferase/glycogen phosphorylase"/>
    <property type="match status" value="1"/>
</dbReference>
<dbReference type="CDD" id="cd03802">
    <property type="entry name" value="GT4_AviGT4-like"/>
    <property type="match status" value="1"/>
</dbReference>
<evidence type="ECO:0000259" key="1">
    <source>
        <dbReference type="Pfam" id="PF00534"/>
    </source>
</evidence>